<organism evidence="1 2">
    <name type="scientific">Schistosoma mattheei</name>
    <dbReference type="NCBI Taxonomy" id="31246"/>
    <lineage>
        <taxon>Eukaryota</taxon>
        <taxon>Metazoa</taxon>
        <taxon>Spiralia</taxon>
        <taxon>Lophotrochozoa</taxon>
        <taxon>Platyhelminthes</taxon>
        <taxon>Trematoda</taxon>
        <taxon>Digenea</taxon>
        <taxon>Strigeidida</taxon>
        <taxon>Schistosomatoidea</taxon>
        <taxon>Schistosomatidae</taxon>
        <taxon>Schistosoma</taxon>
    </lineage>
</organism>
<gene>
    <name evidence="1" type="ORF">SMTD_LOCUS4631</name>
</gene>
<proteinExistence type="predicted"/>
<protein>
    <submittedName>
        <fullName evidence="1">Uncharacterized protein</fullName>
    </submittedName>
</protein>
<evidence type="ECO:0000313" key="2">
    <source>
        <dbReference type="Proteomes" id="UP000269396"/>
    </source>
</evidence>
<dbReference type="Proteomes" id="UP000269396">
    <property type="component" value="Unassembled WGS sequence"/>
</dbReference>
<name>A0A3P8AXT4_9TREM</name>
<keyword evidence="2" id="KW-1185">Reference proteome</keyword>
<dbReference type="EMBL" id="UZAL01014399">
    <property type="protein sequence ID" value="VDP09330.1"/>
    <property type="molecule type" value="Genomic_DNA"/>
</dbReference>
<dbReference type="AlphaFoldDB" id="A0A3P8AXT4"/>
<accession>A0A3P8AXT4</accession>
<sequence>MKAGLMILLYVTQIQQKLVVMIINRRLQHQI</sequence>
<reference evidence="1 2" key="1">
    <citation type="submission" date="2018-11" db="EMBL/GenBank/DDBJ databases">
        <authorList>
            <consortium name="Pathogen Informatics"/>
        </authorList>
    </citation>
    <scope>NUCLEOTIDE SEQUENCE [LARGE SCALE GENOMIC DNA]</scope>
    <source>
        <strain>Denwood</strain>
        <strain evidence="2">Zambia</strain>
    </source>
</reference>
<evidence type="ECO:0000313" key="1">
    <source>
        <dbReference type="EMBL" id="VDP09330.1"/>
    </source>
</evidence>